<protein>
    <submittedName>
        <fullName evidence="2">Pyridoxamine 5'-phosphate oxidase</fullName>
    </submittedName>
</protein>
<evidence type="ECO:0000259" key="1">
    <source>
        <dbReference type="Pfam" id="PF01243"/>
    </source>
</evidence>
<dbReference type="Gene3D" id="2.30.110.10">
    <property type="entry name" value="Electron Transport, Fmn-binding Protein, Chain A"/>
    <property type="match status" value="1"/>
</dbReference>
<name>A0A2S3Z5W2_9MICO</name>
<accession>A0A2S3Z5W2</accession>
<comment type="caution">
    <text evidence="2">The sequence shown here is derived from an EMBL/GenBank/DDBJ whole genome shotgun (WGS) entry which is preliminary data.</text>
</comment>
<gene>
    <name evidence="2" type="ORF">C3B59_17080</name>
</gene>
<evidence type="ECO:0000313" key="2">
    <source>
        <dbReference type="EMBL" id="POH59610.1"/>
    </source>
</evidence>
<dbReference type="Pfam" id="PF01243">
    <property type="entry name" value="PNPOx_N"/>
    <property type="match status" value="1"/>
</dbReference>
<dbReference type="InterPro" id="IPR012349">
    <property type="entry name" value="Split_barrel_FMN-bd"/>
</dbReference>
<dbReference type="SUPFAM" id="SSF50475">
    <property type="entry name" value="FMN-binding split barrel"/>
    <property type="match status" value="1"/>
</dbReference>
<reference evidence="2 3" key="1">
    <citation type="submission" date="2018-01" db="EMBL/GenBank/DDBJ databases">
        <title>Cryobacterium sp. nov., from glaciers in China.</title>
        <authorList>
            <person name="Liu Q."/>
            <person name="Xin Y.-H."/>
        </authorList>
    </citation>
    <scope>NUCLEOTIDE SEQUENCE [LARGE SCALE GENOMIC DNA]</scope>
    <source>
        <strain evidence="2 3">TMB1-8</strain>
    </source>
</reference>
<dbReference type="Proteomes" id="UP000237104">
    <property type="component" value="Unassembled WGS sequence"/>
</dbReference>
<dbReference type="OrthoDB" id="9786134at2"/>
<evidence type="ECO:0000313" key="3">
    <source>
        <dbReference type="Proteomes" id="UP000237104"/>
    </source>
</evidence>
<sequence length="308" mass="33400">MNGTHQLADVGFHAGELAVQRRAGVEQNAARLSCMLDPAALTGGIAGFLSDRTFLVISGRDRASRLWTSALTGPPGFLKAQSDTTVAIRAVFPAGDPLHRLPTGQKIGMVTIEFATRRRVRINGTLSVSDVLLIEVEQAYANCPQYIQQRLLARDRSGALGSVRVRHGSTLSADDRGLIRAADTFFLGTANPERGVDASHRGGPSGFVRVDERGLWWPDYKGNNLFNSFGNIAVNPEASLLFLDFATGQTLHLSGTTEIEWGERGRFGDDGHTGRIARFTLQRSVAGRLLPARETAHNPYPRNPALTD</sequence>
<dbReference type="PANTHER" id="PTHR42815">
    <property type="entry name" value="FAD-BINDING, PUTATIVE (AFU_ORTHOLOGUE AFUA_6G07600)-RELATED"/>
    <property type="match status" value="1"/>
</dbReference>
<organism evidence="2 3">
    <name type="scientific">Cryobacterium zongtaii</name>
    <dbReference type="NCBI Taxonomy" id="1259217"/>
    <lineage>
        <taxon>Bacteria</taxon>
        <taxon>Bacillati</taxon>
        <taxon>Actinomycetota</taxon>
        <taxon>Actinomycetes</taxon>
        <taxon>Micrococcales</taxon>
        <taxon>Microbacteriaceae</taxon>
        <taxon>Cryobacterium</taxon>
    </lineage>
</organism>
<dbReference type="PANTHER" id="PTHR42815:SF2">
    <property type="entry name" value="FAD-BINDING, PUTATIVE (AFU_ORTHOLOGUE AFUA_6G07600)-RELATED"/>
    <property type="match status" value="1"/>
</dbReference>
<dbReference type="AlphaFoldDB" id="A0A2S3Z5W2"/>
<dbReference type="EMBL" id="PPXF01000065">
    <property type="protein sequence ID" value="POH59610.1"/>
    <property type="molecule type" value="Genomic_DNA"/>
</dbReference>
<feature type="domain" description="Pyridoxamine 5'-phosphate oxidase N-terminal" evidence="1">
    <location>
        <begin position="176"/>
        <end position="260"/>
    </location>
</feature>
<proteinExistence type="predicted"/>
<dbReference type="InterPro" id="IPR011576">
    <property type="entry name" value="Pyridox_Oxase_N"/>
</dbReference>